<dbReference type="PANTHER" id="PTHR34298">
    <property type="entry name" value="SEGREGATION AND CONDENSATION PROTEIN B"/>
    <property type="match status" value="1"/>
</dbReference>
<evidence type="ECO:0000256" key="3">
    <source>
        <dbReference type="ARBA" id="ARBA00022829"/>
    </source>
</evidence>
<dbReference type="eggNOG" id="COG1386">
    <property type="taxonomic scope" value="Bacteria"/>
</dbReference>
<dbReference type="GO" id="GO:0051304">
    <property type="term" value="P:chromosome separation"/>
    <property type="evidence" value="ECO:0007669"/>
    <property type="project" value="InterPro"/>
</dbReference>
<organism evidence="5 6">
    <name type="scientific">Tepidanaerobacter acetatoxydans (strain DSM 21804 / JCM 16047 / Re1)</name>
    <dbReference type="NCBI Taxonomy" id="1209989"/>
    <lineage>
        <taxon>Bacteria</taxon>
        <taxon>Bacillati</taxon>
        <taxon>Bacillota</taxon>
        <taxon>Clostridia</taxon>
        <taxon>Thermosediminibacterales</taxon>
        <taxon>Tepidanaerobacteraceae</taxon>
        <taxon>Tepidanaerobacter</taxon>
    </lineage>
</organism>
<evidence type="ECO:0000313" key="6">
    <source>
        <dbReference type="Proteomes" id="UP000010802"/>
    </source>
</evidence>
<dbReference type="HOGENOM" id="CLU_045647_5_3_9"/>
<sequence length="168" mass="18949">MDIQKAMGIIEGILFISGEPVNIGEIAKVLGISNEQVMECVEQLQHYYDKPYHGLMVSKVGESLRLTTKPNIFPYIEAIFKPKIKSQLSKAALETLAIIMFKQPITRNEIEAIRGVNSEKAISTLQEKNLVFEMGRLDIPGRPILYGITEQCMDYFGLENIEDIVTDK</sequence>
<dbReference type="STRING" id="1209989.TepRe1_1363"/>
<dbReference type="InterPro" id="IPR036390">
    <property type="entry name" value="WH_DNA-bd_sf"/>
</dbReference>
<proteinExistence type="predicted"/>
<dbReference type="AlphaFoldDB" id="F4LUY3"/>
<dbReference type="InterPro" id="IPR036388">
    <property type="entry name" value="WH-like_DNA-bd_sf"/>
</dbReference>
<dbReference type="NCBIfam" id="TIGR00281">
    <property type="entry name" value="SMC-Scp complex subunit ScpB"/>
    <property type="match status" value="1"/>
</dbReference>
<accession>L0S2X7</accession>
<dbReference type="PATRIC" id="fig|1209989.3.peg.1670"/>
<dbReference type="EMBL" id="HF563609">
    <property type="protein sequence ID" value="CCP26223.1"/>
    <property type="molecule type" value="Genomic_DNA"/>
</dbReference>
<dbReference type="Gene3D" id="1.10.10.10">
    <property type="entry name" value="Winged helix-like DNA-binding domain superfamily/Winged helix DNA-binding domain"/>
    <property type="match status" value="2"/>
</dbReference>
<dbReference type="Pfam" id="PF04079">
    <property type="entry name" value="SMC_ScpB"/>
    <property type="match status" value="1"/>
</dbReference>
<dbReference type="SUPFAM" id="SSF46785">
    <property type="entry name" value="Winged helix' DNA-binding domain"/>
    <property type="match status" value="2"/>
</dbReference>
<dbReference type="PANTHER" id="PTHR34298:SF2">
    <property type="entry name" value="SEGREGATION AND CONDENSATION PROTEIN B"/>
    <property type="match status" value="1"/>
</dbReference>
<evidence type="ECO:0000256" key="4">
    <source>
        <dbReference type="ARBA" id="ARBA00023306"/>
    </source>
</evidence>
<protein>
    <submittedName>
        <fullName evidence="5">Segregation and condensation protein B</fullName>
    </submittedName>
</protein>
<keyword evidence="1" id="KW-0963">Cytoplasm</keyword>
<dbReference type="InterPro" id="IPR005234">
    <property type="entry name" value="ScpB_csome_segregation"/>
</dbReference>
<dbReference type="GO" id="GO:0051301">
    <property type="term" value="P:cell division"/>
    <property type="evidence" value="ECO:0007669"/>
    <property type="project" value="UniProtKB-KW"/>
</dbReference>
<keyword evidence="2" id="KW-0132">Cell division</keyword>
<reference evidence="6" key="1">
    <citation type="journal article" date="2013" name="Genome Announc.">
        <title>First genome sequence of a syntrophic acetate-oxidizing bacterium, Tepidanaerobacter acetatoxydans strain Re1.</title>
        <authorList>
            <person name="Manzoor S."/>
            <person name="Bongcam-Rudloff E."/>
            <person name="Schnurer A."/>
            <person name="Muller B."/>
        </authorList>
    </citation>
    <scope>NUCLEOTIDE SEQUENCE [LARGE SCALE GENOMIC DNA]</scope>
    <source>
        <strain evidence="6">Re1</strain>
    </source>
</reference>
<gene>
    <name evidence="5" type="primary">scpB</name>
    <name evidence="5" type="ordered locus">TEPIRE1_1475</name>
</gene>
<name>F4LUY3_TEPAE</name>
<keyword evidence="4" id="KW-0131">Cell cycle</keyword>
<evidence type="ECO:0000256" key="2">
    <source>
        <dbReference type="ARBA" id="ARBA00022618"/>
    </source>
</evidence>
<dbReference type="PIRSF" id="PIRSF019345">
    <property type="entry name" value="ScpB"/>
    <property type="match status" value="1"/>
</dbReference>
<dbReference type="KEGG" id="tep:TepRe1_1363"/>
<evidence type="ECO:0000313" key="5">
    <source>
        <dbReference type="EMBL" id="CCP26223.1"/>
    </source>
</evidence>
<accession>F4LUY3</accession>
<keyword evidence="6" id="KW-1185">Reference proteome</keyword>
<keyword evidence="3" id="KW-0159">Chromosome partition</keyword>
<dbReference type="Proteomes" id="UP000010802">
    <property type="component" value="Chromosome"/>
</dbReference>
<evidence type="ECO:0000256" key="1">
    <source>
        <dbReference type="ARBA" id="ARBA00022490"/>
    </source>
</evidence>
<dbReference type="RefSeq" id="WP_013778432.1">
    <property type="nucleotide sequence ID" value="NC_015519.1"/>
</dbReference>
<dbReference type="KEGG" id="tae:TepiRe1_1475"/>
<dbReference type="OrthoDB" id="9806226at2"/>